<reference evidence="1 2" key="2">
    <citation type="journal article" date="2022" name="Mol. Ecol. Resour.">
        <title>The genomes of chicory, endive, great burdock and yacon provide insights into Asteraceae paleo-polyploidization history and plant inulin production.</title>
        <authorList>
            <person name="Fan W."/>
            <person name="Wang S."/>
            <person name="Wang H."/>
            <person name="Wang A."/>
            <person name="Jiang F."/>
            <person name="Liu H."/>
            <person name="Zhao H."/>
            <person name="Xu D."/>
            <person name="Zhang Y."/>
        </authorList>
    </citation>
    <scope>NUCLEOTIDE SEQUENCE [LARGE SCALE GENOMIC DNA]</scope>
    <source>
        <strain evidence="2">cv. Punajuju</strain>
        <tissue evidence="1">Leaves</tissue>
    </source>
</reference>
<organism evidence="1 2">
    <name type="scientific">Cichorium intybus</name>
    <name type="common">Chicory</name>
    <dbReference type="NCBI Taxonomy" id="13427"/>
    <lineage>
        <taxon>Eukaryota</taxon>
        <taxon>Viridiplantae</taxon>
        <taxon>Streptophyta</taxon>
        <taxon>Embryophyta</taxon>
        <taxon>Tracheophyta</taxon>
        <taxon>Spermatophyta</taxon>
        <taxon>Magnoliopsida</taxon>
        <taxon>eudicotyledons</taxon>
        <taxon>Gunneridae</taxon>
        <taxon>Pentapetalae</taxon>
        <taxon>asterids</taxon>
        <taxon>campanulids</taxon>
        <taxon>Asterales</taxon>
        <taxon>Asteraceae</taxon>
        <taxon>Cichorioideae</taxon>
        <taxon>Cichorieae</taxon>
        <taxon>Cichoriinae</taxon>
        <taxon>Cichorium</taxon>
    </lineage>
</organism>
<dbReference type="Proteomes" id="UP001055811">
    <property type="component" value="Linkage Group LG05"/>
</dbReference>
<protein>
    <submittedName>
        <fullName evidence="1">Uncharacterized protein</fullName>
    </submittedName>
</protein>
<sequence>MSHQTTKRRNFSAPNPETLMDPTSHPKPTASATHPSDPSVTTVQNISNHFSRLYLNHKARSSLRTSTQPPPVDTHLQALSTVSDGSTTASLTKSQSQKNRIPQKRGKPHYYYYHHNDKPVKEQPLDEEQEDNIKRAIVVSSKIPTKKADDYVNLKSMNQEKSGDEMKKLQQGYDIPKQALSSLGMGKGRRRSFGSSSQAELADFFACNGVKVVSADMPPYMQIHVVDVTRKTYDSLEKFTAKALALTLKKEFDGVYGPAWHCIVGSSFGSFVTHSVGGFLYFSMDQKLYVLLFKTAVQRAH</sequence>
<name>A0ACB9CRG4_CICIN</name>
<accession>A0ACB9CRG4</accession>
<evidence type="ECO:0000313" key="2">
    <source>
        <dbReference type="Proteomes" id="UP001055811"/>
    </source>
</evidence>
<keyword evidence="2" id="KW-1185">Reference proteome</keyword>
<reference evidence="2" key="1">
    <citation type="journal article" date="2022" name="Mol. Ecol. Resour.">
        <title>The genomes of chicory, endive, great burdock and yacon provide insights into Asteraceae palaeo-polyploidization history and plant inulin production.</title>
        <authorList>
            <person name="Fan W."/>
            <person name="Wang S."/>
            <person name="Wang H."/>
            <person name="Wang A."/>
            <person name="Jiang F."/>
            <person name="Liu H."/>
            <person name="Zhao H."/>
            <person name="Xu D."/>
            <person name="Zhang Y."/>
        </authorList>
    </citation>
    <scope>NUCLEOTIDE SEQUENCE [LARGE SCALE GENOMIC DNA]</scope>
    <source>
        <strain evidence="2">cv. Punajuju</strain>
    </source>
</reference>
<gene>
    <name evidence="1" type="ORF">L2E82_26743</name>
</gene>
<evidence type="ECO:0000313" key="1">
    <source>
        <dbReference type="EMBL" id="KAI3736758.1"/>
    </source>
</evidence>
<comment type="caution">
    <text evidence="1">The sequence shown here is derived from an EMBL/GenBank/DDBJ whole genome shotgun (WGS) entry which is preliminary data.</text>
</comment>
<proteinExistence type="predicted"/>
<dbReference type="EMBL" id="CM042013">
    <property type="protein sequence ID" value="KAI3736758.1"/>
    <property type="molecule type" value="Genomic_DNA"/>
</dbReference>